<keyword evidence="18" id="KW-1185">Reference proteome</keyword>
<keyword evidence="7 12" id="KW-0143">Chaperone</keyword>
<evidence type="ECO:0000256" key="6">
    <source>
        <dbReference type="ARBA" id="ARBA00023110"/>
    </source>
</evidence>
<dbReference type="SUPFAM" id="SSF109998">
    <property type="entry name" value="Triger factor/SurA peptide-binding domain-like"/>
    <property type="match status" value="1"/>
</dbReference>
<dbReference type="InterPro" id="IPR037041">
    <property type="entry name" value="Trigger_fac_C_sf"/>
</dbReference>
<dbReference type="GO" id="GO:0051083">
    <property type="term" value="P:'de novo' cotranslational protein folding"/>
    <property type="evidence" value="ECO:0007669"/>
    <property type="project" value="TreeGrafter"/>
</dbReference>
<evidence type="ECO:0000256" key="5">
    <source>
        <dbReference type="ARBA" id="ARBA00022618"/>
    </source>
</evidence>
<evidence type="ECO:0000313" key="17">
    <source>
        <dbReference type="EMBL" id="MDO5456733.1"/>
    </source>
</evidence>
<keyword evidence="15" id="KW-0175">Coiled coil</keyword>
<comment type="domain">
    <text evidence="12">Consists of 3 domains; the N-terminus binds the ribosome, the middle domain has PPIase activity, while the C-terminus has intrinsic chaperone activity on its own.</text>
</comment>
<dbReference type="GO" id="GO:0043022">
    <property type="term" value="F:ribosome binding"/>
    <property type="evidence" value="ECO:0007669"/>
    <property type="project" value="TreeGrafter"/>
</dbReference>
<sequence length="434" mass="49406">MTVNYEKTGATTGELTFTIEEEKVKQGLDIAFKRVKNQLSVPGFRKGKVPRKMFNQMYGEEALYEDALNAILPEAYMEALSEADVEPVDQPDFEPEKMEKDSDWVIKALLTLKPEVKLGDYKNLDVTKQDREVEESDVDEQLEEEREQHAELVVVDREAKEGDTVVIDFLGKKDGEAFDGGAGNNYPLEIGSNSFIPGFEEQLVGTQAEDQVDVEVTFPEDYTEESLAGEEAVFEVTVHEVKERQVPELDDDFAQDVDEDVENLAELREKRLEELKESKEAQAKAAIEEEAIRKAVENAEIEEIPEAMTHEEVHRQMEIFLNNLQSQGISPEMYYQISNTTEQDLHESMEEDAELRVRTNLVLEEIVAQENIEISEEERDSEINNLAKEYGLDVETVKEALTDDMLDHDIKLKQAIDIIVSSANESLESEEEEK</sequence>
<keyword evidence="8 12" id="KW-0413">Isomerase</keyword>
<keyword evidence="12" id="KW-0963">Cytoplasm</keyword>
<keyword evidence="9 12" id="KW-0131">Cell cycle</keyword>
<dbReference type="InterPro" id="IPR008881">
    <property type="entry name" value="Trigger_fac_ribosome-bd_bac"/>
</dbReference>
<evidence type="ECO:0000313" key="18">
    <source>
        <dbReference type="Proteomes" id="UP001171751"/>
    </source>
</evidence>
<dbReference type="PIRSF" id="PIRSF003095">
    <property type="entry name" value="Trigger_factor"/>
    <property type="match status" value="1"/>
</dbReference>
<dbReference type="GO" id="GO:0015031">
    <property type="term" value="P:protein transport"/>
    <property type="evidence" value="ECO:0007669"/>
    <property type="project" value="UniProtKB-UniRule"/>
</dbReference>
<dbReference type="EC" id="5.2.1.8" evidence="3 12"/>
<evidence type="ECO:0000256" key="12">
    <source>
        <dbReference type="HAMAP-Rule" id="MF_00303"/>
    </source>
</evidence>
<evidence type="ECO:0000256" key="15">
    <source>
        <dbReference type="SAM" id="Coils"/>
    </source>
</evidence>
<reference evidence="17" key="1">
    <citation type="submission" date="2023-07" db="EMBL/GenBank/DDBJ databases">
        <title>Between Cages and Wild: Unraveling the Impact of Captivity on Animal Microbiomes and Antimicrobial Resistance.</title>
        <authorList>
            <person name="Schmartz G.P."/>
            <person name="Rehner J."/>
            <person name="Schuff M.J."/>
            <person name="Becker S.L."/>
            <person name="Kravczyk M."/>
            <person name="Gurevich A."/>
            <person name="Francke R."/>
            <person name="Mueller R."/>
            <person name="Keller V."/>
            <person name="Keller A."/>
        </authorList>
    </citation>
    <scope>NUCLEOTIDE SEQUENCE</scope>
    <source>
        <strain evidence="17">S39M_St_73</strain>
    </source>
</reference>
<comment type="caution">
    <text evidence="17">The sequence shown here is derived from an EMBL/GenBank/DDBJ whole genome shotgun (WGS) entry which is preliminary data.</text>
</comment>
<feature type="domain" description="PPIase FKBP-type" evidence="16">
    <location>
        <begin position="162"/>
        <end position="247"/>
    </location>
</feature>
<evidence type="ECO:0000256" key="2">
    <source>
        <dbReference type="ARBA" id="ARBA00005464"/>
    </source>
</evidence>
<evidence type="ECO:0000256" key="3">
    <source>
        <dbReference type="ARBA" id="ARBA00013194"/>
    </source>
</evidence>
<dbReference type="Proteomes" id="UP001171751">
    <property type="component" value="Unassembled WGS sequence"/>
</dbReference>
<dbReference type="InterPro" id="IPR001179">
    <property type="entry name" value="PPIase_FKBP_dom"/>
</dbReference>
<comment type="similarity">
    <text evidence="2 12 14">Belongs to the FKBP-type PPIase family. Tig subfamily.</text>
</comment>
<proteinExistence type="inferred from homology"/>
<dbReference type="Gene3D" id="3.10.50.40">
    <property type="match status" value="1"/>
</dbReference>
<dbReference type="NCBIfam" id="TIGR00115">
    <property type="entry name" value="tig"/>
    <property type="match status" value="1"/>
</dbReference>
<dbReference type="GO" id="GO:0005737">
    <property type="term" value="C:cytoplasm"/>
    <property type="evidence" value="ECO:0007669"/>
    <property type="project" value="UniProtKB-SubCell"/>
</dbReference>
<dbReference type="AlphaFoldDB" id="A0AA43RLZ2"/>
<keyword evidence="6 12" id="KW-0697">Rotamase</keyword>
<evidence type="ECO:0000256" key="7">
    <source>
        <dbReference type="ARBA" id="ARBA00023186"/>
    </source>
</evidence>
<dbReference type="GO" id="GO:0051301">
    <property type="term" value="P:cell division"/>
    <property type="evidence" value="ECO:0007669"/>
    <property type="project" value="UniProtKB-KW"/>
</dbReference>
<evidence type="ECO:0000256" key="4">
    <source>
        <dbReference type="ARBA" id="ARBA00016902"/>
    </source>
</evidence>
<dbReference type="PROSITE" id="PS50059">
    <property type="entry name" value="FKBP_PPIASE"/>
    <property type="match status" value="1"/>
</dbReference>
<organism evidence="17 18">
    <name type="scientific">Atopococcus tabaci</name>
    <dbReference type="NCBI Taxonomy" id="269774"/>
    <lineage>
        <taxon>Bacteria</taxon>
        <taxon>Bacillati</taxon>
        <taxon>Bacillota</taxon>
        <taxon>Bacilli</taxon>
        <taxon>Lactobacillales</taxon>
        <taxon>Carnobacteriaceae</taxon>
        <taxon>Atopococcus</taxon>
    </lineage>
</organism>
<keyword evidence="5 12" id="KW-0132">Cell division</keyword>
<dbReference type="SUPFAM" id="SSF102735">
    <property type="entry name" value="Trigger factor ribosome-binding domain"/>
    <property type="match status" value="1"/>
</dbReference>
<evidence type="ECO:0000256" key="10">
    <source>
        <dbReference type="ARBA" id="ARBA00024849"/>
    </source>
</evidence>
<dbReference type="GO" id="GO:0044183">
    <property type="term" value="F:protein folding chaperone"/>
    <property type="evidence" value="ECO:0007669"/>
    <property type="project" value="TreeGrafter"/>
</dbReference>
<dbReference type="InterPro" id="IPR008880">
    <property type="entry name" value="Trigger_fac_C"/>
</dbReference>
<dbReference type="GO" id="GO:0043335">
    <property type="term" value="P:protein unfolding"/>
    <property type="evidence" value="ECO:0007669"/>
    <property type="project" value="TreeGrafter"/>
</dbReference>
<evidence type="ECO:0000256" key="11">
    <source>
        <dbReference type="ARBA" id="ARBA00029986"/>
    </source>
</evidence>
<evidence type="ECO:0000256" key="13">
    <source>
        <dbReference type="PROSITE-ProRule" id="PRU00277"/>
    </source>
</evidence>
<evidence type="ECO:0000256" key="8">
    <source>
        <dbReference type="ARBA" id="ARBA00023235"/>
    </source>
</evidence>
<dbReference type="Pfam" id="PF05698">
    <property type="entry name" value="Trigger_C"/>
    <property type="match status" value="1"/>
</dbReference>
<evidence type="ECO:0000256" key="14">
    <source>
        <dbReference type="RuleBase" id="RU003914"/>
    </source>
</evidence>
<comment type="function">
    <text evidence="10 12">Involved in protein export. Acts as a chaperone by maintaining the newly synthesized protein in an open conformation. Functions as a peptidyl-prolyl cis-trans isomerase.</text>
</comment>
<dbReference type="SUPFAM" id="SSF54534">
    <property type="entry name" value="FKBP-like"/>
    <property type="match status" value="1"/>
</dbReference>
<dbReference type="HAMAP" id="MF_00303">
    <property type="entry name" value="Trigger_factor_Tig"/>
    <property type="match status" value="1"/>
</dbReference>
<dbReference type="InterPro" id="IPR027304">
    <property type="entry name" value="Trigger_fact/SurA_dom_sf"/>
</dbReference>
<dbReference type="Gene3D" id="3.30.70.1050">
    <property type="entry name" value="Trigger factor ribosome-binding domain"/>
    <property type="match status" value="1"/>
</dbReference>
<comment type="catalytic activity">
    <reaction evidence="1 12 13">
        <text>[protein]-peptidylproline (omega=180) = [protein]-peptidylproline (omega=0)</text>
        <dbReference type="Rhea" id="RHEA:16237"/>
        <dbReference type="Rhea" id="RHEA-COMP:10747"/>
        <dbReference type="Rhea" id="RHEA-COMP:10748"/>
        <dbReference type="ChEBI" id="CHEBI:83833"/>
        <dbReference type="ChEBI" id="CHEBI:83834"/>
        <dbReference type="EC" id="5.2.1.8"/>
    </reaction>
</comment>
<dbReference type="EMBL" id="JAUNQW010000001">
    <property type="protein sequence ID" value="MDO5456733.1"/>
    <property type="molecule type" value="Genomic_DNA"/>
</dbReference>
<dbReference type="GO" id="GO:0003755">
    <property type="term" value="F:peptidyl-prolyl cis-trans isomerase activity"/>
    <property type="evidence" value="ECO:0007669"/>
    <property type="project" value="UniProtKB-UniRule"/>
</dbReference>
<dbReference type="InterPro" id="IPR005215">
    <property type="entry name" value="Trig_fac"/>
</dbReference>
<gene>
    <name evidence="12 17" type="primary">tig</name>
    <name evidence="17" type="ORF">Q4F26_00170</name>
</gene>
<name>A0AA43RLZ2_9LACT</name>
<evidence type="ECO:0000256" key="1">
    <source>
        <dbReference type="ARBA" id="ARBA00000971"/>
    </source>
</evidence>
<evidence type="ECO:0000256" key="9">
    <source>
        <dbReference type="ARBA" id="ARBA00023306"/>
    </source>
</evidence>
<dbReference type="PANTHER" id="PTHR30560:SF3">
    <property type="entry name" value="TRIGGER FACTOR-LIKE PROTEIN TIG, CHLOROPLASTIC"/>
    <property type="match status" value="1"/>
</dbReference>
<dbReference type="Pfam" id="PF05697">
    <property type="entry name" value="Trigger_N"/>
    <property type="match status" value="1"/>
</dbReference>
<dbReference type="InterPro" id="IPR036611">
    <property type="entry name" value="Trigger_fac_ribosome-bd_sf"/>
</dbReference>
<feature type="coiled-coil region" evidence="15">
    <location>
        <begin position="261"/>
        <end position="298"/>
    </location>
</feature>
<accession>A0AA43RLZ2</accession>
<evidence type="ECO:0000259" key="16">
    <source>
        <dbReference type="PROSITE" id="PS50059"/>
    </source>
</evidence>
<dbReference type="PANTHER" id="PTHR30560">
    <property type="entry name" value="TRIGGER FACTOR CHAPERONE AND PEPTIDYL-PROLYL CIS/TRANS ISOMERASE"/>
    <property type="match status" value="1"/>
</dbReference>
<protein>
    <recommendedName>
        <fullName evidence="4 12">Trigger factor</fullName>
        <shortName evidence="12">TF</shortName>
        <ecNumber evidence="3 12">5.2.1.8</ecNumber>
    </recommendedName>
    <alternativeName>
        <fullName evidence="11 12">PPIase</fullName>
    </alternativeName>
</protein>
<dbReference type="Pfam" id="PF00254">
    <property type="entry name" value="FKBP_C"/>
    <property type="match status" value="1"/>
</dbReference>
<comment type="subcellular location">
    <subcellularLocation>
        <location evidence="12">Cytoplasm</location>
    </subcellularLocation>
    <text evidence="12">About half TF is bound to the ribosome near the polypeptide exit tunnel while the other half is free in the cytoplasm.</text>
</comment>
<dbReference type="FunFam" id="3.10.50.40:FF:000001">
    <property type="entry name" value="Trigger factor"/>
    <property type="match status" value="1"/>
</dbReference>
<dbReference type="Gene3D" id="1.10.3120.10">
    <property type="entry name" value="Trigger factor, C-terminal domain"/>
    <property type="match status" value="1"/>
</dbReference>
<dbReference type="InterPro" id="IPR046357">
    <property type="entry name" value="PPIase_dom_sf"/>
</dbReference>